<comment type="caution">
    <text evidence="1">The sequence shown here is derived from an EMBL/GenBank/DDBJ whole genome shotgun (WGS) entry which is preliminary data.</text>
</comment>
<accession>A0A3M7S340</accession>
<name>A0A3M7S340_BRAPC</name>
<gene>
    <name evidence="1" type="ORF">BpHYR1_039057</name>
</gene>
<protein>
    <recommendedName>
        <fullName evidence="3">MULE transposase domain-containing protein</fullName>
    </recommendedName>
</protein>
<organism evidence="1 2">
    <name type="scientific">Brachionus plicatilis</name>
    <name type="common">Marine rotifer</name>
    <name type="synonym">Brachionus muelleri</name>
    <dbReference type="NCBI Taxonomy" id="10195"/>
    <lineage>
        <taxon>Eukaryota</taxon>
        <taxon>Metazoa</taxon>
        <taxon>Spiralia</taxon>
        <taxon>Gnathifera</taxon>
        <taxon>Rotifera</taxon>
        <taxon>Eurotatoria</taxon>
        <taxon>Monogononta</taxon>
        <taxon>Pseudotrocha</taxon>
        <taxon>Ploima</taxon>
        <taxon>Brachionidae</taxon>
        <taxon>Brachionus</taxon>
    </lineage>
</organism>
<dbReference type="Proteomes" id="UP000276133">
    <property type="component" value="Unassembled WGS sequence"/>
</dbReference>
<proteinExistence type="predicted"/>
<dbReference type="OrthoDB" id="6616388at2759"/>
<reference evidence="1 2" key="1">
    <citation type="journal article" date="2018" name="Sci. Rep.">
        <title>Genomic signatures of local adaptation to the degree of environmental predictability in rotifers.</title>
        <authorList>
            <person name="Franch-Gras L."/>
            <person name="Hahn C."/>
            <person name="Garcia-Roger E.M."/>
            <person name="Carmona M.J."/>
            <person name="Serra M."/>
            <person name="Gomez A."/>
        </authorList>
    </citation>
    <scope>NUCLEOTIDE SEQUENCE [LARGE SCALE GENOMIC DNA]</scope>
    <source>
        <strain evidence="1">HYR1</strain>
    </source>
</reference>
<evidence type="ECO:0008006" key="3">
    <source>
        <dbReference type="Google" id="ProtNLM"/>
    </source>
</evidence>
<keyword evidence="2" id="KW-1185">Reference proteome</keyword>
<dbReference type="EMBL" id="REGN01002110">
    <property type="protein sequence ID" value="RNA30233.1"/>
    <property type="molecule type" value="Genomic_DNA"/>
</dbReference>
<evidence type="ECO:0000313" key="1">
    <source>
        <dbReference type="EMBL" id="RNA30233.1"/>
    </source>
</evidence>
<sequence>MSTQIRGKPKYDVNFWNINRRMADDLPKTTNGVESWHNAFGTTLRSHPTVKNENQIREVFICCFVKFRTKEQNKFKINSVNAEWCNIKSCIAGKICDLITVFYEKLTLKSFRSLH</sequence>
<dbReference type="AlphaFoldDB" id="A0A3M7S340"/>
<evidence type="ECO:0000313" key="2">
    <source>
        <dbReference type="Proteomes" id="UP000276133"/>
    </source>
</evidence>